<keyword evidence="3 8" id="KW-0217">Developmental protein</keyword>
<comment type="function">
    <text evidence="8">Ligand for members of the frizzled family of seven transmembrane receptors.</text>
</comment>
<evidence type="ECO:0000256" key="5">
    <source>
        <dbReference type="ARBA" id="ARBA00022530"/>
    </source>
</evidence>
<evidence type="ECO:0000313" key="9">
    <source>
        <dbReference type="EMBL" id="CAD2200519.1"/>
    </source>
</evidence>
<keyword evidence="6 8" id="KW-0879">Wnt signaling pathway</keyword>
<dbReference type="InterPro" id="IPR005817">
    <property type="entry name" value="Wnt"/>
</dbReference>
<evidence type="ECO:0000256" key="1">
    <source>
        <dbReference type="ARBA" id="ARBA00004498"/>
    </source>
</evidence>
<name>A0A6V7XMI5_MELEN</name>
<dbReference type="AlphaFoldDB" id="A0A6V7XMI5"/>
<dbReference type="GO" id="GO:0030182">
    <property type="term" value="P:neuron differentiation"/>
    <property type="evidence" value="ECO:0007669"/>
    <property type="project" value="TreeGrafter"/>
</dbReference>
<keyword evidence="4" id="KW-0964">Secreted</keyword>
<proteinExistence type="inferred from homology"/>
<comment type="caution">
    <text evidence="9">The sequence shown here is derived from an EMBL/GenBank/DDBJ whole genome shotgun (WGS) entry which is preliminary data.</text>
</comment>
<dbReference type="GO" id="GO:0045165">
    <property type="term" value="P:cell fate commitment"/>
    <property type="evidence" value="ECO:0007669"/>
    <property type="project" value="TreeGrafter"/>
</dbReference>
<keyword evidence="7" id="KW-1015">Disulfide bond</keyword>
<dbReference type="PANTHER" id="PTHR12027">
    <property type="entry name" value="WNT RELATED"/>
    <property type="match status" value="1"/>
</dbReference>
<dbReference type="GO" id="GO:0005109">
    <property type="term" value="F:frizzled binding"/>
    <property type="evidence" value="ECO:0007669"/>
    <property type="project" value="TreeGrafter"/>
</dbReference>
<keyword evidence="5" id="KW-0272">Extracellular matrix</keyword>
<evidence type="ECO:0000256" key="3">
    <source>
        <dbReference type="ARBA" id="ARBA00022473"/>
    </source>
</evidence>
<evidence type="ECO:0000256" key="7">
    <source>
        <dbReference type="ARBA" id="ARBA00023157"/>
    </source>
</evidence>
<dbReference type="GO" id="GO:0060070">
    <property type="term" value="P:canonical Wnt signaling pathway"/>
    <property type="evidence" value="ECO:0007669"/>
    <property type="project" value="TreeGrafter"/>
</dbReference>
<dbReference type="GO" id="GO:0005615">
    <property type="term" value="C:extracellular space"/>
    <property type="evidence" value="ECO:0007669"/>
    <property type="project" value="TreeGrafter"/>
</dbReference>
<evidence type="ECO:0000256" key="8">
    <source>
        <dbReference type="RuleBase" id="RU003500"/>
    </source>
</evidence>
<dbReference type="Proteomes" id="UP000580250">
    <property type="component" value="Unassembled WGS sequence"/>
</dbReference>
<dbReference type="EMBL" id="CAJEWN010001865">
    <property type="protein sequence ID" value="CAD2200519.1"/>
    <property type="molecule type" value="Genomic_DNA"/>
</dbReference>
<comment type="similarity">
    <text evidence="2 8">Belongs to the Wnt family.</text>
</comment>
<evidence type="ECO:0000256" key="2">
    <source>
        <dbReference type="ARBA" id="ARBA00005683"/>
    </source>
</evidence>
<dbReference type="Pfam" id="PF00110">
    <property type="entry name" value="wnt"/>
    <property type="match status" value="1"/>
</dbReference>
<protein>
    <recommendedName>
        <fullName evidence="8">Protein Wnt</fullName>
    </recommendedName>
</protein>
<organism evidence="9 10">
    <name type="scientific">Meloidogyne enterolobii</name>
    <name type="common">Root-knot nematode worm</name>
    <name type="synonym">Meloidogyne mayaguensis</name>
    <dbReference type="NCBI Taxonomy" id="390850"/>
    <lineage>
        <taxon>Eukaryota</taxon>
        <taxon>Metazoa</taxon>
        <taxon>Ecdysozoa</taxon>
        <taxon>Nematoda</taxon>
        <taxon>Chromadorea</taxon>
        <taxon>Rhabditida</taxon>
        <taxon>Tylenchina</taxon>
        <taxon>Tylenchomorpha</taxon>
        <taxon>Tylenchoidea</taxon>
        <taxon>Meloidogynidae</taxon>
        <taxon>Meloidogyninae</taxon>
        <taxon>Meloidogyne</taxon>
    </lineage>
</organism>
<dbReference type="GO" id="GO:0005125">
    <property type="term" value="F:cytokine activity"/>
    <property type="evidence" value="ECO:0007669"/>
    <property type="project" value="TreeGrafter"/>
</dbReference>
<comment type="subcellular location">
    <subcellularLocation>
        <location evidence="1 8">Secreted</location>
        <location evidence="1 8">Extracellular space</location>
        <location evidence="1 8">Extracellular matrix</location>
    </subcellularLocation>
</comment>
<accession>A0A6V7XMI5</accession>
<sequence length="68" mass="7486">MLGSIPLGAMRKRWKHPESNDEQSLVYLKNSPNYCEEDAATGSQGECNISSFGTDSCESLCCGKRLKN</sequence>
<evidence type="ECO:0000313" key="10">
    <source>
        <dbReference type="Proteomes" id="UP000580250"/>
    </source>
</evidence>
<dbReference type="OrthoDB" id="5945655at2759"/>
<evidence type="ECO:0000256" key="6">
    <source>
        <dbReference type="ARBA" id="ARBA00022687"/>
    </source>
</evidence>
<evidence type="ECO:0000256" key="4">
    <source>
        <dbReference type="ARBA" id="ARBA00022525"/>
    </source>
</evidence>
<gene>
    <name evidence="9" type="ORF">MENT_LOCUS53994</name>
</gene>
<reference evidence="9 10" key="1">
    <citation type="submission" date="2020-08" db="EMBL/GenBank/DDBJ databases">
        <authorList>
            <person name="Koutsovoulos G."/>
            <person name="Danchin GJ E."/>
        </authorList>
    </citation>
    <scope>NUCLEOTIDE SEQUENCE [LARGE SCALE GENOMIC DNA]</scope>
</reference>